<dbReference type="Proteomes" id="UP000217889">
    <property type="component" value="Chromosome"/>
</dbReference>
<keyword evidence="2" id="KW-0255">Endonuclease</keyword>
<feature type="region of interest" description="Disordered" evidence="1">
    <location>
        <begin position="1"/>
        <end position="65"/>
    </location>
</feature>
<dbReference type="EMBL" id="CP023564">
    <property type="protein sequence ID" value="ATG53826.1"/>
    <property type="molecule type" value="Genomic_DNA"/>
</dbReference>
<sequence>MEERPTPFGDDGRDDAAAAGAEEAFLESLPPRLREVRARRELTRDDLPRRGDSMDDPQLSAATQRVWDAERAEARCLAEKHRALADLYEHEGEYEEICEVDSVDAARAGLALRVTSGAATWQLRDAYQAVHLFPRCLDRLETGGMPTAWFQKMLRTSRPLSDDSRRKLDIAVSSWSPDISPERFFTLLKALIALLEQRENRPDPAAGLRRMVELLPSVEPGVGTIQVSGPIPDVLAQWKRLDECARAVQAAQRAALKEGTEIPHDPDGRVLETGRALPLHELRFALLAGADLDLEGVAVPAGRFRLNVMVPALTLLGASDEPGMLDGTIPLPPSMARSLAGGEGAWYRVLTDPTSGAFLPLPADRYVPTAAMLEHLRIRHSMCAVPGCTRSTSWASECDHIEECHRGNPEVGGPTEVENLHLLCWQHHLDKTTGLLDPTRLPSGRTEPGRTRWAIGRHGDAVTVIDDLDTASIRIAEDLADAWSCFLRGIRSAEPFADSGADPVADPVAGPPPPAPEPDRAGRVIPMTPPPGDDSGPPPSHPSRDRRPRGSTEIPEGPWGEHGPPPF</sequence>
<dbReference type="CDD" id="cd00085">
    <property type="entry name" value="HNHc"/>
    <property type="match status" value="1"/>
</dbReference>
<feature type="compositionally biased region" description="Low complexity" evidence="1">
    <location>
        <begin position="551"/>
        <end position="567"/>
    </location>
</feature>
<feature type="region of interest" description="Disordered" evidence="1">
    <location>
        <begin position="497"/>
        <end position="567"/>
    </location>
</feature>
<proteinExistence type="predicted"/>
<evidence type="ECO:0000313" key="2">
    <source>
        <dbReference type="EMBL" id="ATG53826.1"/>
    </source>
</evidence>
<reference evidence="2 3" key="1">
    <citation type="journal article" date="2014" name="Int. J. Syst. Evol. Microbiol.">
        <title>Brachybacterium ginsengisoli sp. nov., isolated from soil of a ginseng field.</title>
        <authorList>
            <person name="Hoang V.A."/>
            <person name="Kim Y.J."/>
            <person name="Nguyen N.L."/>
            <person name="Yang D.C."/>
        </authorList>
    </citation>
    <scope>NUCLEOTIDE SEQUENCE [LARGE SCALE GENOMIC DNA]</scope>
    <source>
        <strain evidence="2 3">DCY80</strain>
    </source>
</reference>
<dbReference type="GO" id="GO:0004519">
    <property type="term" value="F:endonuclease activity"/>
    <property type="evidence" value="ECO:0007669"/>
    <property type="project" value="UniProtKB-KW"/>
</dbReference>
<evidence type="ECO:0000256" key="1">
    <source>
        <dbReference type="SAM" id="MobiDB-lite"/>
    </source>
</evidence>
<feature type="compositionally biased region" description="Basic and acidic residues" evidence="1">
    <location>
        <begin position="32"/>
        <end position="53"/>
    </location>
</feature>
<dbReference type="AlphaFoldDB" id="A0A291GUN0"/>
<keyword evidence="3" id="KW-1185">Reference proteome</keyword>
<name>A0A291GUN0_9MICO</name>
<accession>A0A291GUN0</accession>
<feature type="compositionally biased region" description="Pro residues" evidence="1">
    <location>
        <begin position="527"/>
        <end position="541"/>
    </location>
</feature>
<keyword evidence="2" id="KW-0378">Hydrolase</keyword>
<gene>
    <name evidence="2" type="ORF">CFK41_02795</name>
</gene>
<dbReference type="InterPro" id="IPR003615">
    <property type="entry name" value="HNH_nuc"/>
</dbReference>
<evidence type="ECO:0000313" key="3">
    <source>
        <dbReference type="Proteomes" id="UP000217889"/>
    </source>
</evidence>
<protein>
    <submittedName>
        <fullName evidence="2">HNH endonuclease</fullName>
    </submittedName>
</protein>
<dbReference type="KEGG" id="bgg:CFK41_02795"/>
<feature type="compositionally biased region" description="Basic and acidic residues" evidence="1">
    <location>
        <begin position="1"/>
        <end position="16"/>
    </location>
</feature>
<keyword evidence="2" id="KW-0540">Nuclease</keyword>
<organism evidence="2 3">
    <name type="scientific">Brachybacterium ginsengisoli</name>
    <dbReference type="NCBI Taxonomy" id="1331682"/>
    <lineage>
        <taxon>Bacteria</taxon>
        <taxon>Bacillati</taxon>
        <taxon>Actinomycetota</taxon>
        <taxon>Actinomycetes</taxon>
        <taxon>Micrococcales</taxon>
        <taxon>Dermabacteraceae</taxon>
        <taxon>Brachybacterium</taxon>
    </lineage>
</organism>